<dbReference type="Proteomes" id="UP000189777">
    <property type="component" value="Unassembled WGS sequence"/>
</dbReference>
<sequence>MTAPAALRRLRAVPLALRFLGALLLLETRLRRWDVARVARRYDLALLASPEPAAGDLDPGTLDDAETRELRVLRRVLRLPGVNGTCLRSAILAGRVLRDRRPALVLGVAKAGGVVRAHAWLRVDGRDLDLDRGTGFRPLVVPTPGA</sequence>
<name>A0A1T5IE30_9MICO</name>
<dbReference type="Pfam" id="PF13471">
    <property type="entry name" value="Transglut_core3"/>
    <property type="match status" value="1"/>
</dbReference>
<dbReference type="InterPro" id="IPR032708">
    <property type="entry name" value="McjB_C"/>
</dbReference>
<reference evidence="2 3" key="1">
    <citation type="submission" date="2017-02" db="EMBL/GenBank/DDBJ databases">
        <authorList>
            <person name="Peterson S.W."/>
        </authorList>
    </citation>
    <scope>NUCLEOTIDE SEQUENCE [LARGE SCALE GENOMIC DNA]</scope>
    <source>
        <strain evidence="2 3">DSM 21481</strain>
    </source>
</reference>
<dbReference type="AlphaFoldDB" id="A0A1T5IE30"/>
<keyword evidence="3" id="KW-1185">Reference proteome</keyword>
<evidence type="ECO:0000259" key="1">
    <source>
        <dbReference type="Pfam" id="PF13471"/>
    </source>
</evidence>
<feature type="domain" description="Microcin J25-processing protein McjB C-terminal" evidence="1">
    <location>
        <begin position="31"/>
        <end position="139"/>
    </location>
</feature>
<dbReference type="RefSeq" id="WP_176168749.1">
    <property type="nucleotide sequence ID" value="NZ_FUZQ01000001.1"/>
</dbReference>
<accession>A0A1T5IE30</accession>
<protein>
    <submittedName>
        <fullName evidence="2">Transglutaminase-like superfamily protein</fullName>
    </submittedName>
</protein>
<dbReference type="EMBL" id="FUZQ01000001">
    <property type="protein sequence ID" value="SKC37330.1"/>
    <property type="molecule type" value="Genomic_DNA"/>
</dbReference>
<dbReference type="InterPro" id="IPR053521">
    <property type="entry name" value="McjB-like"/>
</dbReference>
<dbReference type="STRING" id="526729.SAMN04324258_0389"/>
<dbReference type="NCBIfam" id="NF033537">
    <property type="entry name" value="lasso_biosyn_B2"/>
    <property type="match status" value="1"/>
</dbReference>
<organism evidence="2 3">
    <name type="scientific">Krasilnikoviella flava</name>
    <dbReference type="NCBI Taxonomy" id="526729"/>
    <lineage>
        <taxon>Bacteria</taxon>
        <taxon>Bacillati</taxon>
        <taxon>Actinomycetota</taxon>
        <taxon>Actinomycetes</taxon>
        <taxon>Micrococcales</taxon>
        <taxon>Promicromonosporaceae</taxon>
        <taxon>Krasilnikoviella</taxon>
    </lineage>
</organism>
<gene>
    <name evidence="2" type="ORF">SAMN04324258_0389</name>
</gene>
<proteinExistence type="predicted"/>
<evidence type="ECO:0000313" key="3">
    <source>
        <dbReference type="Proteomes" id="UP000189777"/>
    </source>
</evidence>
<evidence type="ECO:0000313" key="2">
    <source>
        <dbReference type="EMBL" id="SKC37330.1"/>
    </source>
</evidence>